<dbReference type="Pfam" id="PF07508">
    <property type="entry name" value="Recombinase"/>
    <property type="match status" value="1"/>
</dbReference>
<dbReference type="InterPro" id="IPR050639">
    <property type="entry name" value="SSR_resolvase"/>
</dbReference>
<dbReference type="Gene3D" id="3.90.1750.20">
    <property type="entry name" value="Putative Large Serine Recombinase, Chain B, Domain 2"/>
    <property type="match status" value="1"/>
</dbReference>
<evidence type="ECO:0000313" key="5">
    <source>
        <dbReference type="EMBL" id="HJB38580.1"/>
    </source>
</evidence>
<dbReference type="Proteomes" id="UP000824214">
    <property type="component" value="Unassembled WGS sequence"/>
</dbReference>
<dbReference type="InterPro" id="IPR025827">
    <property type="entry name" value="Zn_ribbon_recom_dom"/>
</dbReference>
<dbReference type="CDD" id="cd00338">
    <property type="entry name" value="Ser_Recombinase"/>
    <property type="match status" value="1"/>
</dbReference>
<evidence type="ECO:0000259" key="3">
    <source>
        <dbReference type="PROSITE" id="PS51736"/>
    </source>
</evidence>
<keyword evidence="2" id="KW-0233">DNA recombination</keyword>
<proteinExistence type="predicted"/>
<protein>
    <submittedName>
        <fullName evidence="5">Recombinase family protein</fullName>
    </submittedName>
</protein>
<evidence type="ECO:0000259" key="4">
    <source>
        <dbReference type="PROSITE" id="PS51737"/>
    </source>
</evidence>
<name>A0A9D2LZC3_9FIRM</name>
<dbReference type="SUPFAM" id="SSF53041">
    <property type="entry name" value="Resolvase-like"/>
    <property type="match status" value="1"/>
</dbReference>
<gene>
    <name evidence="5" type="ORF">H9942_11030</name>
</gene>
<organism evidence="5 6">
    <name type="scientific">Candidatus Acutalibacter ornithocaccae</name>
    <dbReference type="NCBI Taxonomy" id="2838416"/>
    <lineage>
        <taxon>Bacteria</taxon>
        <taxon>Bacillati</taxon>
        <taxon>Bacillota</taxon>
        <taxon>Clostridia</taxon>
        <taxon>Eubacteriales</taxon>
        <taxon>Acutalibacteraceae</taxon>
        <taxon>Acutalibacter</taxon>
    </lineage>
</organism>
<dbReference type="GO" id="GO:0003677">
    <property type="term" value="F:DNA binding"/>
    <property type="evidence" value="ECO:0007669"/>
    <property type="project" value="UniProtKB-KW"/>
</dbReference>
<keyword evidence="1" id="KW-0238">DNA-binding</keyword>
<sequence>MAQVQIIQPYQPQGEVVEKVAAYCRVSTDSKDQLNSYHTQIGYYTNFIAQHPGWELVDIYADEGISGTSLEKRDEFKRMLQDCRAGKIQRILVKSVSRFARNTLELIETTRELKDLGVVVVFEEQGIDTAQMLGEMQLTLLAMAAQEESTSISKNMRWSIQKRMENGTFTTCYPAYGFSLENGQLHPKEEEVAIVRIMVSLAAQGVGHNRIAGYLNELGVPPRNGKKKWLGTTVSYILSNEKLIGDSLVQKEFTPTVLPFRKIKNHGQVPQYYVSDSHQGIITPELFNNIQKLAEQRRASYQNHVDHLFTHRIHCPDCGKHFRHIESNKQGYWTCPNRVNGLSDCSAIRFSEKSIVQAALSMMGKLYLHRDALLSPTLTLLEEIAALQERGNAKLYELNAALADLNEKAHTLQRLHNKGFIEDADFREQSDALASQRKKLSDQRAQAIHGSKALETLDKLRDLQEQLAALPEVPWEFDIDLFDQLVEKIVPISNTELLFKLKCGLELKEVIPQ</sequence>
<reference evidence="5" key="1">
    <citation type="journal article" date="2021" name="PeerJ">
        <title>Extensive microbial diversity within the chicken gut microbiome revealed by metagenomics and culture.</title>
        <authorList>
            <person name="Gilroy R."/>
            <person name="Ravi A."/>
            <person name="Getino M."/>
            <person name="Pursley I."/>
            <person name="Horton D.L."/>
            <person name="Alikhan N.F."/>
            <person name="Baker D."/>
            <person name="Gharbi K."/>
            <person name="Hall N."/>
            <person name="Watson M."/>
            <person name="Adriaenssens E.M."/>
            <person name="Foster-Nyarko E."/>
            <person name="Jarju S."/>
            <person name="Secka A."/>
            <person name="Antonio M."/>
            <person name="Oren A."/>
            <person name="Chaudhuri R.R."/>
            <person name="La Ragione R."/>
            <person name="Hildebrand F."/>
            <person name="Pallen M.J."/>
        </authorList>
    </citation>
    <scope>NUCLEOTIDE SEQUENCE</scope>
    <source>
        <strain evidence="5">ChiBcolR8-3208</strain>
    </source>
</reference>
<evidence type="ECO:0000256" key="2">
    <source>
        <dbReference type="ARBA" id="ARBA00023172"/>
    </source>
</evidence>
<dbReference type="EMBL" id="DWXZ01000233">
    <property type="protein sequence ID" value="HJB38580.1"/>
    <property type="molecule type" value="Genomic_DNA"/>
</dbReference>
<dbReference type="PANTHER" id="PTHR30461">
    <property type="entry name" value="DNA-INVERTASE FROM LAMBDOID PROPHAGE"/>
    <property type="match status" value="1"/>
</dbReference>
<dbReference type="SMART" id="SM00857">
    <property type="entry name" value="Resolvase"/>
    <property type="match status" value="1"/>
</dbReference>
<feature type="domain" description="Resolvase/invertase-type recombinase catalytic" evidence="3">
    <location>
        <begin position="19"/>
        <end position="167"/>
    </location>
</feature>
<evidence type="ECO:0000256" key="1">
    <source>
        <dbReference type="ARBA" id="ARBA00023125"/>
    </source>
</evidence>
<dbReference type="Pfam" id="PF13408">
    <property type="entry name" value="Zn_ribbon_recom"/>
    <property type="match status" value="1"/>
</dbReference>
<comment type="caution">
    <text evidence="5">The sequence shown here is derived from an EMBL/GenBank/DDBJ whole genome shotgun (WGS) entry which is preliminary data.</text>
</comment>
<dbReference type="InterPro" id="IPR038109">
    <property type="entry name" value="DNA_bind_recomb_sf"/>
</dbReference>
<dbReference type="Pfam" id="PF00239">
    <property type="entry name" value="Resolvase"/>
    <property type="match status" value="1"/>
</dbReference>
<dbReference type="AlphaFoldDB" id="A0A9D2LZC3"/>
<dbReference type="Gene3D" id="3.40.50.1390">
    <property type="entry name" value="Resolvase, N-terminal catalytic domain"/>
    <property type="match status" value="1"/>
</dbReference>
<dbReference type="InterPro" id="IPR036162">
    <property type="entry name" value="Resolvase-like_N_sf"/>
</dbReference>
<accession>A0A9D2LZC3</accession>
<dbReference type="PROSITE" id="PS51736">
    <property type="entry name" value="RECOMBINASES_3"/>
    <property type="match status" value="1"/>
</dbReference>
<evidence type="ECO:0000313" key="6">
    <source>
        <dbReference type="Proteomes" id="UP000824214"/>
    </source>
</evidence>
<dbReference type="InterPro" id="IPR011109">
    <property type="entry name" value="DNA_bind_recombinase_dom"/>
</dbReference>
<reference evidence="5" key="2">
    <citation type="submission" date="2021-04" db="EMBL/GenBank/DDBJ databases">
        <authorList>
            <person name="Gilroy R."/>
        </authorList>
    </citation>
    <scope>NUCLEOTIDE SEQUENCE</scope>
    <source>
        <strain evidence="5">ChiBcolR8-3208</strain>
    </source>
</reference>
<feature type="domain" description="Recombinase" evidence="4">
    <location>
        <begin position="175"/>
        <end position="300"/>
    </location>
</feature>
<dbReference type="PANTHER" id="PTHR30461:SF2">
    <property type="entry name" value="SERINE RECOMBINASE PINE-RELATED"/>
    <property type="match status" value="1"/>
</dbReference>
<dbReference type="GO" id="GO:0000150">
    <property type="term" value="F:DNA strand exchange activity"/>
    <property type="evidence" value="ECO:0007669"/>
    <property type="project" value="InterPro"/>
</dbReference>
<dbReference type="InterPro" id="IPR006119">
    <property type="entry name" value="Resolv_N"/>
</dbReference>
<dbReference type="PROSITE" id="PS51737">
    <property type="entry name" value="RECOMBINASE_DNA_BIND"/>
    <property type="match status" value="1"/>
</dbReference>